<organism evidence="3 4">
    <name type="scientific">Halorientalis regularis</name>
    <dbReference type="NCBI Taxonomy" id="660518"/>
    <lineage>
        <taxon>Archaea</taxon>
        <taxon>Methanobacteriati</taxon>
        <taxon>Methanobacteriota</taxon>
        <taxon>Stenosarchaea group</taxon>
        <taxon>Halobacteria</taxon>
        <taxon>Halobacteriales</taxon>
        <taxon>Haloarculaceae</taxon>
        <taxon>Halorientalis</taxon>
    </lineage>
</organism>
<proteinExistence type="predicted"/>
<evidence type="ECO:0000313" key="4">
    <source>
        <dbReference type="Proteomes" id="UP000199076"/>
    </source>
</evidence>
<gene>
    <name evidence="3" type="ORF">SAMN05216218_11960</name>
</gene>
<feature type="transmembrane region" description="Helical" evidence="1">
    <location>
        <begin position="43"/>
        <end position="66"/>
    </location>
</feature>
<dbReference type="STRING" id="660518.SAMN05216218_11960"/>
<keyword evidence="4" id="KW-1185">Reference proteome</keyword>
<dbReference type="EMBL" id="FNBK01000019">
    <property type="protein sequence ID" value="SDG24987.1"/>
    <property type="molecule type" value="Genomic_DNA"/>
</dbReference>
<keyword evidence="1" id="KW-0472">Membrane</keyword>
<accession>A0A1G7SPH9</accession>
<dbReference type="Proteomes" id="UP000199076">
    <property type="component" value="Unassembled WGS sequence"/>
</dbReference>
<dbReference type="AlphaFoldDB" id="A0A1G7SPH9"/>
<sequence>MTMDTNVGSTDKLVRIVVGAIAGLLSVGTLAGVLPLSTVLSPVLGLGAVILLMTGMTGFCGLYALLGVDTCPANPQ</sequence>
<evidence type="ECO:0000313" key="3">
    <source>
        <dbReference type="EMBL" id="SDG24987.1"/>
    </source>
</evidence>
<dbReference type="Pfam" id="PF11127">
    <property type="entry name" value="YgaP-like_TM"/>
    <property type="match status" value="1"/>
</dbReference>
<evidence type="ECO:0000256" key="1">
    <source>
        <dbReference type="SAM" id="Phobius"/>
    </source>
</evidence>
<reference evidence="4" key="1">
    <citation type="submission" date="2016-10" db="EMBL/GenBank/DDBJ databases">
        <authorList>
            <person name="Varghese N."/>
            <person name="Submissions S."/>
        </authorList>
    </citation>
    <scope>NUCLEOTIDE SEQUENCE [LARGE SCALE GENOMIC DNA]</scope>
    <source>
        <strain evidence="4">IBRC-M 10760</strain>
    </source>
</reference>
<keyword evidence="1" id="KW-0812">Transmembrane</keyword>
<dbReference type="InterPro" id="IPR021309">
    <property type="entry name" value="YgaP-like_TM"/>
</dbReference>
<evidence type="ECO:0000259" key="2">
    <source>
        <dbReference type="Pfam" id="PF11127"/>
    </source>
</evidence>
<keyword evidence="1" id="KW-1133">Transmembrane helix</keyword>
<feature type="transmembrane region" description="Helical" evidence="1">
    <location>
        <begin position="13"/>
        <end position="36"/>
    </location>
</feature>
<protein>
    <recommendedName>
        <fullName evidence="2">Inner membrane protein YgaP-like transmembrane domain-containing protein</fullName>
    </recommendedName>
</protein>
<name>A0A1G7SPH9_9EURY</name>
<feature type="domain" description="Inner membrane protein YgaP-like transmembrane" evidence="2">
    <location>
        <begin position="3"/>
        <end position="73"/>
    </location>
</feature>